<dbReference type="SUPFAM" id="SSF55797">
    <property type="entry name" value="PR-1-like"/>
    <property type="match status" value="1"/>
</dbReference>
<dbReference type="Gene3D" id="3.40.33.10">
    <property type="entry name" value="CAP"/>
    <property type="match status" value="1"/>
</dbReference>
<reference evidence="1" key="1">
    <citation type="submission" date="2021-02" db="EMBL/GenBank/DDBJ databases">
        <authorList>
            <person name="Nowell W R."/>
        </authorList>
    </citation>
    <scope>NUCLEOTIDE SEQUENCE</scope>
</reference>
<accession>A0A815LDX3</accession>
<evidence type="ECO:0000313" key="3">
    <source>
        <dbReference type="Proteomes" id="UP000663832"/>
    </source>
</evidence>
<proteinExistence type="predicted"/>
<dbReference type="OrthoDB" id="337038at2759"/>
<dbReference type="Proteomes" id="UP000663832">
    <property type="component" value="Unassembled WGS sequence"/>
</dbReference>
<evidence type="ECO:0000313" key="1">
    <source>
        <dbReference type="EMBL" id="CAF1408669.1"/>
    </source>
</evidence>
<sequence length="69" mass="8279">MFSQQVLDKHNEYRKKYCSQLLISSKNLNKISQDYADRLVTFVETPPNYIGIRIEKLYYQTLNYKLQGK</sequence>
<protein>
    <submittedName>
        <fullName evidence="1">Uncharacterized protein</fullName>
    </submittedName>
</protein>
<dbReference type="Proteomes" id="UP000663877">
    <property type="component" value="Unassembled WGS sequence"/>
</dbReference>
<keyword evidence="3" id="KW-1185">Reference proteome</keyword>
<dbReference type="EMBL" id="CAJNOM010001702">
    <property type="protein sequence ID" value="CAF1616772.1"/>
    <property type="molecule type" value="Genomic_DNA"/>
</dbReference>
<evidence type="ECO:0000313" key="4">
    <source>
        <dbReference type="Proteomes" id="UP000663877"/>
    </source>
</evidence>
<name>A0A815LDX3_9BILA</name>
<comment type="caution">
    <text evidence="1">The sequence shown here is derived from an EMBL/GenBank/DDBJ whole genome shotgun (WGS) entry which is preliminary data.</text>
</comment>
<dbReference type="AlphaFoldDB" id="A0A815LDX3"/>
<dbReference type="EMBL" id="CAJNOI010001377">
    <property type="protein sequence ID" value="CAF1408669.1"/>
    <property type="molecule type" value="Genomic_DNA"/>
</dbReference>
<gene>
    <name evidence="1" type="ORF">BJG266_LOCUS38074</name>
    <name evidence="2" type="ORF">QVE165_LOCUS54951</name>
</gene>
<evidence type="ECO:0000313" key="2">
    <source>
        <dbReference type="EMBL" id="CAF1616772.1"/>
    </source>
</evidence>
<dbReference type="InterPro" id="IPR035940">
    <property type="entry name" value="CAP_sf"/>
</dbReference>
<organism evidence="1 4">
    <name type="scientific">Adineta steineri</name>
    <dbReference type="NCBI Taxonomy" id="433720"/>
    <lineage>
        <taxon>Eukaryota</taxon>
        <taxon>Metazoa</taxon>
        <taxon>Spiralia</taxon>
        <taxon>Gnathifera</taxon>
        <taxon>Rotifera</taxon>
        <taxon>Eurotatoria</taxon>
        <taxon>Bdelloidea</taxon>
        <taxon>Adinetida</taxon>
        <taxon>Adinetidae</taxon>
        <taxon>Adineta</taxon>
    </lineage>
</organism>